<dbReference type="OrthoDB" id="4477748at2759"/>
<dbReference type="VEuPathDB" id="FungiDB:BO71DRAFT_353280"/>
<reference evidence="1 2" key="1">
    <citation type="submission" date="2018-02" db="EMBL/GenBank/DDBJ databases">
        <title>The genomes of Aspergillus section Nigri reveals drivers in fungal speciation.</title>
        <authorList>
            <consortium name="DOE Joint Genome Institute"/>
            <person name="Vesth T.C."/>
            <person name="Nybo J."/>
            <person name="Theobald S."/>
            <person name="Brandl J."/>
            <person name="Frisvad J.C."/>
            <person name="Nielsen K.F."/>
            <person name="Lyhne E.K."/>
            <person name="Kogle M.E."/>
            <person name="Kuo A."/>
            <person name="Riley R."/>
            <person name="Clum A."/>
            <person name="Nolan M."/>
            <person name="Lipzen A."/>
            <person name="Salamov A."/>
            <person name="Henrissat B."/>
            <person name="Wiebenga A."/>
            <person name="De vries R.P."/>
            <person name="Grigoriev I.V."/>
            <person name="Mortensen U.H."/>
            <person name="Andersen M.R."/>
            <person name="Baker S.E."/>
        </authorList>
    </citation>
    <scope>NUCLEOTIDE SEQUENCE [LARGE SCALE GENOMIC DNA]</scope>
    <source>
        <strain evidence="1 2">CBS 707.79</strain>
    </source>
</reference>
<organism evidence="1 2">
    <name type="scientific">Aspergillus ellipticus CBS 707.79</name>
    <dbReference type="NCBI Taxonomy" id="1448320"/>
    <lineage>
        <taxon>Eukaryota</taxon>
        <taxon>Fungi</taxon>
        <taxon>Dikarya</taxon>
        <taxon>Ascomycota</taxon>
        <taxon>Pezizomycotina</taxon>
        <taxon>Eurotiomycetes</taxon>
        <taxon>Eurotiomycetidae</taxon>
        <taxon>Eurotiales</taxon>
        <taxon>Aspergillaceae</taxon>
        <taxon>Aspergillus</taxon>
        <taxon>Aspergillus subgen. Circumdati</taxon>
    </lineage>
</organism>
<sequence>MTSKNLSRTQTDIILAELRADRAAKAPFPIRYLPFDEKFRKDIFYRIPRDVNPDILRRALNLYVKECAIR</sequence>
<name>A0A319E1P8_9EURO</name>
<protein>
    <submittedName>
        <fullName evidence="1">Uncharacterized protein</fullName>
    </submittedName>
</protein>
<dbReference type="EMBL" id="KZ825870">
    <property type="protein sequence ID" value="PYH94498.1"/>
    <property type="molecule type" value="Genomic_DNA"/>
</dbReference>
<dbReference type="Proteomes" id="UP000247810">
    <property type="component" value="Unassembled WGS sequence"/>
</dbReference>
<keyword evidence="2" id="KW-1185">Reference proteome</keyword>
<evidence type="ECO:0000313" key="2">
    <source>
        <dbReference type="Proteomes" id="UP000247810"/>
    </source>
</evidence>
<proteinExistence type="predicted"/>
<dbReference type="AlphaFoldDB" id="A0A319E1P8"/>
<evidence type="ECO:0000313" key="1">
    <source>
        <dbReference type="EMBL" id="PYH94498.1"/>
    </source>
</evidence>
<accession>A0A319E1P8</accession>
<gene>
    <name evidence="1" type="ORF">BO71DRAFT_353280</name>
</gene>